<reference evidence="1 2" key="1">
    <citation type="submission" date="2013-10" db="EMBL/GenBank/DDBJ databases">
        <title>Draft genomes and the virulence plasmids of Sd1617 vaccine constructs: WRSd3 and WRSd5.</title>
        <authorList>
            <person name="Aksomboon Vongsawan A."/>
            <person name="Venkatesan M.M."/>
            <person name="Vaisvil B."/>
            <person name="Emel G."/>
            <person name="Kepatral V."/>
            <person name="Sethabutr O."/>
            <person name="Serichantalergs O."/>
            <person name="Mason C."/>
        </authorList>
    </citation>
    <scope>NUCLEOTIDE SEQUENCE [LARGE SCALE GENOMIC DNA]</scope>
    <source>
        <strain evidence="1 2">WRSd3</strain>
        <plasmid evidence="1">unnamed</plasmid>
    </source>
</reference>
<organism evidence="1 2">
    <name type="scientific">Shigella dysenteriae WRSd3</name>
    <dbReference type="NCBI Taxonomy" id="1401327"/>
    <lineage>
        <taxon>Bacteria</taxon>
        <taxon>Pseudomonadati</taxon>
        <taxon>Pseudomonadota</taxon>
        <taxon>Gammaproteobacteria</taxon>
        <taxon>Enterobacterales</taxon>
        <taxon>Enterobacteriaceae</taxon>
        <taxon>Shigella</taxon>
    </lineage>
</organism>
<evidence type="ECO:0000313" key="2">
    <source>
        <dbReference type="Proteomes" id="UP000017944"/>
    </source>
</evidence>
<gene>
    <name evidence="1" type="ORF">WRSd3_p00038</name>
</gene>
<sequence>MFNNVTQPFFWLHIVQTACADQREQHRCMFVTAVGTCESSQPERVSLSGCSRNRT</sequence>
<evidence type="ECO:0000313" key="1">
    <source>
        <dbReference type="EMBL" id="ESU75886.1"/>
    </source>
</evidence>
<dbReference type="AlphaFoldDB" id="A0A090N974"/>
<dbReference type="EMBL" id="AXUT01000778">
    <property type="protein sequence ID" value="ESU75886.1"/>
    <property type="molecule type" value="Genomic_DNA"/>
</dbReference>
<name>A0A090N974_SHIDY</name>
<dbReference type="Proteomes" id="UP000017944">
    <property type="component" value="Unassembled WGS sequence"/>
</dbReference>
<proteinExistence type="predicted"/>
<protein>
    <submittedName>
        <fullName evidence="1">Uncharacterized protein</fullName>
    </submittedName>
</protein>
<comment type="caution">
    <text evidence="1">The sequence shown here is derived from an EMBL/GenBank/DDBJ whole genome shotgun (WGS) entry which is preliminary data.</text>
</comment>
<geneLocation type="plasmid" evidence="1">
    <name>unnamed</name>
</geneLocation>
<keyword evidence="1" id="KW-0614">Plasmid</keyword>
<accession>A0A090N974</accession>